<dbReference type="SUPFAM" id="SSF55909">
    <property type="entry name" value="Pentein"/>
    <property type="match status" value="1"/>
</dbReference>
<evidence type="ECO:0000256" key="1">
    <source>
        <dbReference type="ARBA" id="ARBA00008532"/>
    </source>
</evidence>
<protein>
    <recommendedName>
        <fullName evidence="4">Dimethylargininase</fullName>
    </recommendedName>
</protein>
<accession>A0A0F9TLE4</accession>
<keyword evidence="2" id="KW-0378">Hydrolase</keyword>
<dbReference type="Gene3D" id="3.75.10.10">
    <property type="entry name" value="L-arginine/glycine Amidinotransferase, Chain A"/>
    <property type="match status" value="1"/>
</dbReference>
<dbReference type="GO" id="GO:0016597">
    <property type="term" value="F:amino acid binding"/>
    <property type="evidence" value="ECO:0007669"/>
    <property type="project" value="TreeGrafter"/>
</dbReference>
<dbReference type="PANTHER" id="PTHR12737:SF9">
    <property type="entry name" value="DIMETHYLARGININASE"/>
    <property type="match status" value="1"/>
</dbReference>
<dbReference type="EMBL" id="LAZR01000237">
    <property type="protein sequence ID" value="KKN80089.1"/>
    <property type="molecule type" value="Genomic_DNA"/>
</dbReference>
<name>A0A0F9TLE4_9ZZZZ</name>
<proteinExistence type="inferred from homology"/>
<reference evidence="3" key="1">
    <citation type="journal article" date="2015" name="Nature">
        <title>Complex archaea that bridge the gap between prokaryotes and eukaryotes.</title>
        <authorList>
            <person name="Spang A."/>
            <person name="Saw J.H."/>
            <person name="Jorgensen S.L."/>
            <person name="Zaremba-Niedzwiedzka K."/>
            <person name="Martijn J."/>
            <person name="Lind A.E."/>
            <person name="van Eijk R."/>
            <person name="Schleper C."/>
            <person name="Guy L."/>
            <person name="Ettema T.J."/>
        </authorList>
    </citation>
    <scope>NUCLEOTIDE SEQUENCE</scope>
</reference>
<sequence>MIPTVTHALVRRPGENFCDGVTTADLGRPDYAAVLAQHAAYCDALQQAGVAVTVLDADERFPDGVFIEDAAVVVEACAVIARPGAPSRAGEQHAVEEVLAAAKPIRRIEAPGTLDGGDVLRVGERFFIGLSKRTNEPGAQQLADILTEQGYSIQTATVGGALHLKTAVVAVNERTLLAADETADAAAFGGFDIIRVAPDESYAANCLPVNGMLLVPEGFPKTAERLRSIGCDVREIDMSEFRKMDGGLTCLSLLW</sequence>
<evidence type="ECO:0000256" key="2">
    <source>
        <dbReference type="ARBA" id="ARBA00022801"/>
    </source>
</evidence>
<dbReference type="GO" id="GO:0045429">
    <property type="term" value="P:positive regulation of nitric oxide biosynthetic process"/>
    <property type="evidence" value="ECO:0007669"/>
    <property type="project" value="TreeGrafter"/>
</dbReference>
<dbReference type="PANTHER" id="PTHR12737">
    <property type="entry name" value="DIMETHYLARGININE DIMETHYLAMINOHYDROLASE"/>
    <property type="match status" value="1"/>
</dbReference>
<dbReference type="GO" id="GO:0016403">
    <property type="term" value="F:dimethylargininase activity"/>
    <property type="evidence" value="ECO:0007669"/>
    <property type="project" value="TreeGrafter"/>
</dbReference>
<dbReference type="GO" id="GO:0000052">
    <property type="term" value="P:citrulline metabolic process"/>
    <property type="evidence" value="ECO:0007669"/>
    <property type="project" value="TreeGrafter"/>
</dbReference>
<dbReference type="FunFam" id="3.75.10.10:FF:000004">
    <property type="entry name" value="N(G),N(G)-dimethylarginine dimethylaminohydrolase 1"/>
    <property type="match status" value="1"/>
</dbReference>
<dbReference type="InterPro" id="IPR033199">
    <property type="entry name" value="DDAH-like"/>
</dbReference>
<comment type="similarity">
    <text evidence="1">Belongs to the DDAH family.</text>
</comment>
<organism evidence="3">
    <name type="scientific">marine sediment metagenome</name>
    <dbReference type="NCBI Taxonomy" id="412755"/>
    <lineage>
        <taxon>unclassified sequences</taxon>
        <taxon>metagenomes</taxon>
        <taxon>ecological metagenomes</taxon>
    </lineage>
</organism>
<dbReference type="AlphaFoldDB" id="A0A0F9TLE4"/>
<gene>
    <name evidence="3" type="ORF">LCGC14_0333780</name>
</gene>
<evidence type="ECO:0000313" key="3">
    <source>
        <dbReference type="EMBL" id="KKN80089.1"/>
    </source>
</evidence>
<evidence type="ECO:0008006" key="4">
    <source>
        <dbReference type="Google" id="ProtNLM"/>
    </source>
</evidence>
<comment type="caution">
    <text evidence="3">The sequence shown here is derived from an EMBL/GenBank/DDBJ whole genome shotgun (WGS) entry which is preliminary data.</text>
</comment>
<dbReference type="GO" id="GO:0006525">
    <property type="term" value="P:arginine metabolic process"/>
    <property type="evidence" value="ECO:0007669"/>
    <property type="project" value="TreeGrafter"/>
</dbReference>
<dbReference type="Pfam" id="PF19420">
    <property type="entry name" value="DDAH_eukar"/>
    <property type="match status" value="1"/>
</dbReference>